<dbReference type="AlphaFoldDB" id="A0A6L3N3L6"/>
<dbReference type="EMBL" id="VZOK01000004">
    <property type="protein sequence ID" value="KAB0640660.1"/>
    <property type="molecule type" value="Genomic_DNA"/>
</dbReference>
<reference evidence="1 2" key="1">
    <citation type="submission" date="2019-09" db="EMBL/GenBank/DDBJ databases">
        <title>Draft genome sequences of 48 bacterial type strains from the CCUG.</title>
        <authorList>
            <person name="Tunovic T."/>
            <person name="Pineiro-Iglesias B."/>
            <person name="Unosson C."/>
            <person name="Inganas E."/>
            <person name="Ohlen M."/>
            <person name="Cardew S."/>
            <person name="Jensie-Markopoulos S."/>
            <person name="Salva-Serra F."/>
            <person name="Jaen-Luchoro D."/>
            <person name="Karlsson R."/>
            <person name="Svensson-Stadler L."/>
            <person name="Chun J."/>
            <person name="Moore E."/>
        </authorList>
    </citation>
    <scope>NUCLEOTIDE SEQUENCE [LARGE SCALE GENOMIC DNA]</scope>
    <source>
        <strain evidence="1 2">CCUG 65686</strain>
    </source>
</reference>
<dbReference type="RefSeq" id="WP_150998391.1">
    <property type="nucleotide sequence ID" value="NZ_CABVPM010000001.1"/>
</dbReference>
<evidence type="ECO:0000313" key="2">
    <source>
        <dbReference type="Proteomes" id="UP000473470"/>
    </source>
</evidence>
<comment type="caution">
    <text evidence="1">The sequence shown here is derived from an EMBL/GenBank/DDBJ whole genome shotgun (WGS) entry which is preliminary data.</text>
</comment>
<organism evidence="1 2">
    <name type="scientific">Burkholderia stagnalis</name>
    <dbReference type="NCBI Taxonomy" id="1503054"/>
    <lineage>
        <taxon>Bacteria</taxon>
        <taxon>Pseudomonadati</taxon>
        <taxon>Pseudomonadota</taxon>
        <taxon>Betaproteobacteria</taxon>
        <taxon>Burkholderiales</taxon>
        <taxon>Burkholderiaceae</taxon>
        <taxon>Burkholderia</taxon>
        <taxon>Burkholderia cepacia complex</taxon>
    </lineage>
</organism>
<accession>A0A6L3N3L6</accession>
<dbReference type="Proteomes" id="UP000473470">
    <property type="component" value="Unassembled WGS sequence"/>
</dbReference>
<name>A0A6L3N3L6_9BURK</name>
<sequence length="233" mass="26612">MIDKEGNKVIVNGTVSEDNNVSPKRYDTICFSTAAKSKGQLSVETARFARSILTGCLQLKNGDGKTLEDDVNTMTRRLLRNLEKAKTVNVEKITLSDKKVNVIFGEDGTKQLKSYEPKFRFYDDQMNGTWGMRLIKDDEDELKASSFLVSDRSIEEAIELSKTDSYLPVLFKPGTITQDQLATLIKNLDDWVYSNLLDRTDTRLSQENYNKVMAEMEGSEKFRWFDSKQFLAQ</sequence>
<gene>
    <name evidence="1" type="ORF">F7R25_03965</name>
</gene>
<proteinExistence type="predicted"/>
<protein>
    <submittedName>
        <fullName evidence="1">Uncharacterized protein</fullName>
    </submittedName>
</protein>
<evidence type="ECO:0000313" key="1">
    <source>
        <dbReference type="EMBL" id="KAB0640660.1"/>
    </source>
</evidence>